<evidence type="ECO:0000256" key="4">
    <source>
        <dbReference type="PROSITE-ProRule" id="PRU00023"/>
    </source>
</evidence>
<comment type="similarity">
    <text evidence="3">Belongs to the NRARP family.</text>
</comment>
<feature type="repeat" description="ANK" evidence="4">
    <location>
        <begin position="57"/>
        <end position="89"/>
    </location>
</feature>
<dbReference type="PANTHER" id="PTHR24179">
    <property type="entry name" value="PROTEIN PHOSPHATASE 1 REGULATORY SUBUNIT 12"/>
    <property type="match status" value="1"/>
</dbReference>
<dbReference type="GO" id="GO:0005737">
    <property type="term" value="C:cytoplasm"/>
    <property type="evidence" value="ECO:0007669"/>
    <property type="project" value="TreeGrafter"/>
</dbReference>
<dbReference type="Proteomes" id="UP000593567">
    <property type="component" value="Unassembled WGS sequence"/>
</dbReference>
<evidence type="ECO:0000313" key="5">
    <source>
        <dbReference type="EMBL" id="KAF6035297.1"/>
    </source>
</evidence>
<comment type="caution">
    <text evidence="5">The sequence shown here is derived from an EMBL/GenBank/DDBJ whole genome shotgun (WGS) entry which is preliminary data.</text>
</comment>
<keyword evidence="1" id="KW-0217">Developmental protein</keyword>
<proteinExistence type="inferred from homology"/>
<dbReference type="Pfam" id="PF12796">
    <property type="entry name" value="Ank_2"/>
    <property type="match status" value="1"/>
</dbReference>
<dbReference type="InterPro" id="IPR018247">
    <property type="entry name" value="EF_Hand_1_Ca_BS"/>
</dbReference>
<dbReference type="SUPFAM" id="SSF48403">
    <property type="entry name" value="Ankyrin repeat"/>
    <property type="match status" value="1"/>
</dbReference>
<name>A0A7J7KAM1_BUGNE</name>
<dbReference type="OrthoDB" id="19014at2759"/>
<reference evidence="5" key="1">
    <citation type="submission" date="2020-06" db="EMBL/GenBank/DDBJ databases">
        <title>Draft genome of Bugula neritina, a colonial animal packing powerful symbionts and potential medicines.</title>
        <authorList>
            <person name="Rayko M."/>
        </authorList>
    </citation>
    <scope>NUCLEOTIDE SEQUENCE [LARGE SCALE GENOMIC DNA]</scope>
    <source>
        <strain evidence="5">Kwan_BN1</strain>
    </source>
</reference>
<dbReference type="PROSITE" id="PS50088">
    <property type="entry name" value="ANK_REPEAT"/>
    <property type="match status" value="2"/>
</dbReference>
<dbReference type="InterPro" id="IPR036770">
    <property type="entry name" value="Ankyrin_rpt-contain_sf"/>
</dbReference>
<keyword evidence="4" id="KW-0040">ANK repeat</keyword>
<evidence type="ECO:0000256" key="1">
    <source>
        <dbReference type="ARBA" id="ARBA00022473"/>
    </source>
</evidence>
<dbReference type="PROSITE" id="PS00018">
    <property type="entry name" value="EF_HAND_1"/>
    <property type="match status" value="1"/>
</dbReference>
<feature type="repeat" description="ANK" evidence="4">
    <location>
        <begin position="90"/>
        <end position="122"/>
    </location>
</feature>
<dbReference type="AlphaFoldDB" id="A0A7J7KAM1"/>
<accession>A0A7J7KAM1</accession>
<dbReference type="InterPro" id="IPR051226">
    <property type="entry name" value="PP1_Regulatory_Subunit"/>
</dbReference>
<dbReference type="GO" id="GO:0004857">
    <property type="term" value="F:enzyme inhibitor activity"/>
    <property type="evidence" value="ECO:0007669"/>
    <property type="project" value="TreeGrafter"/>
</dbReference>
<organism evidence="5 6">
    <name type="scientific">Bugula neritina</name>
    <name type="common">Brown bryozoan</name>
    <name type="synonym">Sertularia neritina</name>
    <dbReference type="NCBI Taxonomy" id="10212"/>
    <lineage>
        <taxon>Eukaryota</taxon>
        <taxon>Metazoa</taxon>
        <taxon>Spiralia</taxon>
        <taxon>Lophotrochozoa</taxon>
        <taxon>Bryozoa</taxon>
        <taxon>Gymnolaemata</taxon>
        <taxon>Cheilostomatida</taxon>
        <taxon>Flustrina</taxon>
        <taxon>Buguloidea</taxon>
        <taxon>Bugulidae</taxon>
        <taxon>Bugula</taxon>
    </lineage>
</organism>
<dbReference type="PANTHER" id="PTHR24179:SF21">
    <property type="entry name" value="MYOSIN BINDING SUBUNIT, ISOFORM O"/>
    <property type="match status" value="1"/>
</dbReference>
<dbReference type="InterPro" id="IPR002110">
    <property type="entry name" value="Ankyrin_rpt"/>
</dbReference>
<evidence type="ECO:0000256" key="2">
    <source>
        <dbReference type="ARBA" id="ARBA00022737"/>
    </source>
</evidence>
<sequence length="171" mass="18982">MSRRASVYKRQNPGKPRVKFSDELVLQDCVKENDIEEMHHMLRRASLQVDLSAINSAGLTALHQAVLDGNFKAVRLLLKHGADVNKVDEDSWTPLHAACAEGQADIARYLLKQGADPSILTDDGERPIDLCDHTDMPTIRVLLRAQSSDIAVSDDAADNDDDDTITEEDYK</sequence>
<evidence type="ECO:0000256" key="3">
    <source>
        <dbReference type="ARBA" id="ARBA00038386"/>
    </source>
</evidence>
<protein>
    <submittedName>
        <fullName evidence="5">PPP1R27</fullName>
    </submittedName>
</protein>
<dbReference type="PROSITE" id="PS50297">
    <property type="entry name" value="ANK_REP_REGION"/>
    <property type="match status" value="2"/>
</dbReference>
<dbReference type="Gene3D" id="1.25.40.20">
    <property type="entry name" value="Ankyrin repeat-containing domain"/>
    <property type="match status" value="1"/>
</dbReference>
<evidence type="ECO:0000313" key="6">
    <source>
        <dbReference type="Proteomes" id="UP000593567"/>
    </source>
</evidence>
<dbReference type="EMBL" id="VXIV02000900">
    <property type="protein sequence ID" value="KAF6035297.1"/>
    <property type="molecule type" value="Genomic_DNA"/>
</dbReference>
<keyword evidence="2" id="KW-0677">Repeat</keyword>
<gene>
    <name evidence="5" type="ORF">EB796_006405</name>
</gene>
<dbReference type="SMART" id="SM00248">
    <property type="entry name" value="ANK"/>
    <property type="match status" value="2"/>
</dbReference>
<dbReference type="GO" id="GO:0019208">
    <property type="term" value="F:phosphatase regulator activity"/>
    <property type="evidence" value="ECO:0007669"/>
    <property type="project" value="TreeGrafter"/>
</dbReference>
<keyword evidence="6" id="KW-1185">Reference proteome</keyword>